<evidence type="ECO:0000313" key="13">
    <source>
        <dbReference type="Proteomes" id="UP000282125"/>
    </source>
</evidence>
<dbReference type="PANTHER" id="PTHR42946">
    <property type="entry name" value="PHOSPHOHEXOSE MUTASE"/>
    <property type="match status" value="1"/>
</dbReference>
<keyword evidence="13" id="KW-1185">Reference proteome</keyword>
<comment type="cofactor">
    <cofactor evidence="1">
        <name>Mg(2+)</name>
        <dbReference type="ChEBI" id="CHEBI:18420"/>
    </cofactor>
</comment>
<comment type="caution">
    <text evidence="12">The sequence shown here is derived from an EMBL/GenBank/DDBJ whole genome shotgun (WGS) entry which is preliminary data.</text>
</comment>
<dbReference type="Pfam" id="PF00408">
    <property type="entry name" value="PGM_PMM_IV"/>
    <property type="match status" value="1"/>
</dbReference>
<name>A0A3P3D9Z3_9RHOB</name>
<sequence length="457" mass="46474">MAPKFGTSGLRGLVVDLTPALIADYTRAFLAACPTGRGLYIGRDLRASSPGIAVSVAEAARGEGVPVTDCGAVPTPALALAAMAAGSAAIMVTGSHIPTDRNGLKFYLPGGEITKADETAILAALGRAPGGQSAALQQADAGGPWVRRYVSAFGAGALSGLKIGVWEHSAVSRDLIAETLLALGAAVIPLGRSESFIPVDTEAVPPAIRAEIAAWCAAQGLDALVSTDGDGDRPLMADERGAVVPGDILGQITARALGAEVVVTPVSSNSGVGLAGAFARVLRTKIGSPYVIAGMAEAGGRVVGYEANGGFLAGFEAALPGGALPPLWTRDSLLPLIAPLVLAKSAGLSLSGLVAAEPARFTAADRLEEIAPETSRALMARLEAAGFAPLLTPLGEVLSEQDRTDGLRLHLASGRVIHLRPSGNAPELRLYTEAESAGAAEDLLTRGLAQLRAFLRQ</sequence>
<keyword evidence="6" id="KW-0413">Isomerase</keyword>
<dbReference type="GO" id="GO:0005975">
    <property type="term" value="P:carbohydrate metabolic process"/>
    <property type="evidence" value="ECO:0007669"/>
    <property type="project" value="InterPro"/>
</dbReference>
<evidence type="ECO:0000259" key="8">
    <source>
        <dbReference type="Pfam" id="PF00408"/>
    </source>
</evidence>
<dbReference type="Proteomes" id="UP000282125">
    <property type="component" value="Unassembled WGS sequence"/>
</dbReference>
<feature type="domain" description="Alpha-D-phosphohexomutase alpha/beta/alpha" evidence="10">
    <location>
        <begin position="145"/>
        <end position="241"/>
    </location>
</feature>
<dbReference type="EMBL" id="RRAZ01000032">
    <property type="protein sequence ID" value="RRH71155.1"/>
    <property type="molecule type" value="Genomic_DNA"/>
</dbReference>
<protein>
    <submittedName>
        <fullName evidence="12">Phosphomannomutase</fullName>
    </submittedName>
</protein>
<dbReference type="InterPro" id="IPR036900">
    <property type="entry name" value="A-D-PHexomutase_C_sf"/>
</dbReference>
<evidence type="ECO:0000256" key="4">
    <source>
        <dbReference type="ARBA" id="ARBA00022723"/>
    </source>
</evidence>
<dbReference type="InterPro" id="IPR005843">
    <property type="entry name" value="A-D-PHexomutase_C"/>
</dbReference>
<dbReference type="Pfam" id="PF02879">
    <property type="entry name" value="PGM_PMM_II"/>
    <property type="match status" value="1"/>
</dbReference>
<dbReference type="Gene3D" id="3.40.120.10">
    <property type="entry name" value="Alpha-D-Glucose-1,6-Bisphosphate, subunit A, domain 3"/>
    <property type="match status" value="3"/>
</dbReference>
<evidence type="ECO:0000259" key="11">
    <source>
        <dbReference type="Pfam" id="PF02880"/>
    </source>
</evidence>
<dbReference type="OrthoDB" id="9803322at2"/>
<dbReference type="SUPFAM" id="SSF53738">
    <property type="entry name" value="Phosphoglucomutase, first 3 domains"/>
    <property type="match status" value="3"/>
</dbReference>
<dbReference type="PROSITE" id="PS00710">
    <property type="entry name" value="PGM_PMM"/>
    <property type="match status" value="1"/>
</dbReference>
<evidence type="ECO:0000259" key="10">
    <source>
        <dbReference type="Pfam" id="PF02879"/>
    </source>
</evidence>
<evidence type="ECO:0000256" key="2">
    <source>
        <dbReference type="ARBA" id="ARBA00010231"/>
    </source>
</evidence>
<proteinExistence type="inferred from homology"/>
<organism evidence="12 13">
    <name type="scientific">Falsigemmobacter faecalis</name>
    <dbReference type="NCBI Taxonomy" id="2488730"/>
    <lineage>
        <taxon>Bacteria</taxon>
        <taxon>Pseudomonadati</taxon>
        <taxon>Pseudomonadota</taxon>
        <taxon>Alphaproteobacteria</taxon>
        <taxon>Rhodobacterales</taxon>
        <taxon>Paracoccaceae</taxon>
        <taxon>Falsigemmobacter</taxon>
    </lineage>
</organism>
<dbReference type="AlphaFoldDB" id="A0A3P3D9Z3"/>
<dbReference type="InterPro" id="IPR016055">
    <property type="entry name" value="A-D-PHexomutase_a/b/a-I/II/III"/>
</dbReference>
<keyword evidence="4 7" id="KW-0479">Metal-binding</keyword>
<dbReference type="InterPro" id="IPR005846">
    <property type="entry name" value="A-D-PHexomutase_a/b/a-III"/>
</dbReference>
<accession>A0A3P3D9Z3</accession>
<comment type="similarity">
    <text evidence="2 7">Belongs to the phosphohexose mutase family.</text>
</comment>
<dbReference type="Pfam" id="PF02880">
    <property type="entry name" value="PGM_PMM_III"/>
    <property type="match status" value="1"/>
</dbReference>
<dbReference type="PANTHER" id="PTHR42946:SF1">
    <property type="entry name" value="PHOSPHOGLUCOMUTASE (ALPHA-D-GLUCOSE-1,6-BISPHOSPHATE-DEPENDENT)"/>
    <property type="match status" value="1"/>
</dbReference>
<evidence type="ECO:0000256" key="3">
    <source>
        <dbReference type="ARBA" id="ARBA00022553"/>
    </source>
</evidence>
<evidence type="ECO:0000259" key="9">
    <source>
        <dbReference type="Pfam" id="PF02878"/>
    </source>
</evidence>
<dbReference type="CDD" id="cd03088">
    <property type="entry name" value="ManB"/>
    <property type="match status" value="1"/>
</dbReference>
<dbReference type="RefSeq" id="WP_124966302.1">
    <property type="nucleotide sequence ID" value="NZ_RRAZ01000032.1"/>
</dbReference>
<dbReference type="Gene3D" id="3.30.310.50">
    <property type="entry name" value="Alpha-D-phosphohexomutase, C-terminal domain"/>
    <property type="match status" value="1"/>
</dbReference>
<feature type="domain" description="Alpha-D-phosphohexomutase alpha/beta/alpha" evidence="9">
    <location>
        <begin position="4"/>
        <end position="124"/>
    </location>
</feature>
<feature type="domain" description="Alpha-D-phosphohexomutase C-terminal" evidence="8">
    <location>
        <begin position="400"/>
        <end position="443"/>
    </location>
</feature>
<dbReference type="GO" id="GO:0000287">
    <property type="term" value="F:magnesium ion binding"/>
    <property type="evidence" value="ECO:0007669"/>
    <property type="project" value="InterPro"/>
</dbReference>
<evidence type="ECO:0000256" key="1">
    <source>
        <dbReference type="ARBA" id="ARBA00001946"/>
    </source>
</evidence>
<evidence type="ECO:0000256" key="7">
    <source>
        <dbReference type="RuleBase" id="RU004326"/>
    </source>
</evidence>
<keyword evidence="5 7" id="KW-0460">Magnesium</keyword>
<evidence type="ECO:0000256" key="6">
    <source>
        <dbReference type="ARBA" id="ARBA00023235"/>
    </source>
</evidence>
<evidence type="ECO:0000313" key="12">
    <source>
        <dbReference type="EMBL" id="RRH71155.1"/>
    </source>
</evidence>
<dbReference type="Pfam" id="PF02878">
    <property type="entry name" value="PGM_PMM_I"/>
    <property type="match status" value="1"/>
</dbReference>
<dbReference type="InterPro" id="IPR050060">
    <property type="entry name" value="Phosphoglucosamine_mutase"/>
</dbReference>
<dbReference type="InterPro" id="IPR005845">
    <property type="entry name" value="A-D-PHexomutase_a/b/a-II"/>
</dbReference>
<gene>
    <name evidence="12" type="ORF">EG244_16605</name>
</gene>
<keyword evidence="3" id="KW-0597">Phosphoprotein</keyword>
<dbReference type="InterPro" id="IPR005844">
    <property type="entry name" value="A-D-PHexomutase_a/b/a-I"/>
</dbReference>
<dbReference type="InterPro" id="IPR016066">
    <property type="entry name" value="A-D-PHexomutase_CS"/>
</dbReference>
<reference evidence="12 13" key="1">
    <citation type="submission" date="2018-11" db="EMBL/GenBank/DDBJ databases">
        <title>Gemmobacter sp. nov., YIM 102744-1 draft genome.</title>
        <authorList>
            <person name="Li G."/>
            <person name="Jiang Y."/>
        </authorList>
    </citation>
    <scope>NUCLEOTIDE SEQUENCE [LARGE SCALE GENOMIC DNA]</scope>
    <source>
        <strain evidence="12 13">YIM 102744-1</strain>
    </source>
</reference>
<dbReference type="GO" id="GO:0004615">
    <property type="term" value="F:phosphomannomutase activity"/>
    <property type="evidence" value="ECO:0007669"/>
    <property type="project" value="TreeGrafter"/>
</dbReference>
<dbReference type="SUPFAM" id="SSF55957">
    <property type="entry name" value="Phosphoglucomutase, C-terminal domain"/>
    <property type="match status" value="1"/>
</dbReference>
<evidence type="ECO:0000256" key="5">
    <source>
        <dbReference type="ARBA" id="ARBA00022842"/>
    </source>
</evidence>
<feature type="domain" description="Alpha-D-phosphohexomutase alpha/beta/alpha" evidence="11">
    <location>
        <begin position="251"/>
        <end position="360"/>
    </location>
</feature>